<dbReference type="SMART" id="SM00346">
    <property type="entry name" value="HTH_ICLR"/>
    <property type="match status" value="1"/>
</dbReference>
<dbReference type="Pfam" id="PF01614">
    <property type="entry name" value="IclR_C"/>
    <property type="match status" value="1"/>
</dbReference>
<dbReference type="InterPro" id="IPR036388">
    <property type="entry name" value="WH-like_DNA-bd_sf"/>
</dbReference>
<dbReference type="GO" id="GO:0003700">
    <property type="term" value="F:DNA-binding transcription factor activity"/>
    <property type="evidence" value="ECO:0007669"/>
    <property type="project" value="TreeGrafter"/>
</dbReference>
<dbReference type="Gene3D" id="1.10.10.10">
    <property type="entry name" value="Winged helix-like DNA-binding domain superfamily/Winged helix DNA-binding domain"/>
    <property type="match status" value="1"/>
</dbReference>
<dbReference type="InterPro" id="IPR050707">
    <property type="entry name" value="HTH_MetabolicPath_Reg"/>
</dbReference>
<dbReference type="PROSITE" id="PS51078">
    <property type="entry name" value="ICLR_ED"/>
    <property type="match status" value="1"/>
</dbReference>
<dbReference type="PANTHER" id="PTHR30136:SF24">
    <property type="entry name" value="HTH-TYPE TRANSCRIPTIONAL REPRESSOR ALLR"/>
    <property type="match status" value="1"/>
</dbReference>
<dbReference type="GO" id="GO:0045892">
    <property type="term" value="P:negative regulation of DNA-templated transcription"/>
    <property type="evidence" value="ECO:0007669"/>
    <property type="project" value="TreeGrafter"/>
</dbReference>
<feature type="domain" description="HTH iclR-type" evidence="4">
    <location>
        <begin position="8"/>
        <end position="69"/>
    </location>
</feature>
<dbReference type="Gene3D" id="3.30.450.40">
    <property type="match status" value="1"/>
</dbReference>
<reference evidence="6" key="1">
    <citation type="submission" date="2021-01" db="EMBL/GenBank/DDBJ databases">
        <title>Novel species in genus Nocardioides.</title>
        <authorList>
            <person name="Zhang G."/>
        </authorList>
    </citation>
    <scope>NUCLEOTIDE SEQUENCE</scope>
    <source>
        <strain evidence="6">Zg-536</strain>
    </source>
</reference>
<evidence type="ECO:0000256" key="3">
    <source>
        <dbReference type="ARBA" id="ARBA00023163"/>
    </source>
</evidence>
<gene>
    <name evidence="6" type="ORF">JK386_14975</name>
</gene>
<evidence type="ECO:0000259" key="4">
    <source>
        <dbReference type="PROSITE" id="PS51077"/>
    </source>
</evidence>
<dbReference type="InterPro" id="IPR005471">
    <property type="entry name" value="Tscrpt_reg_IclR_N"/>
</dbReference>
<dbReference type="SUPFAM" id="SSF55781">
    <property type="entry name" value="GAF domain-like"/>
    <property type="match status" value="1"/>
</dbReference>
<name>A0A939BZD6_9ACTN</name>
<organism evidence="6 7">
    <name type="scientific">Nocardioides faecalis</name>
    <dbReference type="NCBI Taxonomy" id="2803858"/>
    <lineage>
        <taxon>Bacteria</taxon>
        <taxon>Bacillati</taxon>
        <taxon>Actinomycetota</taxon>
        <taxon>Actinomycetes</taxon>
        <taxon>Propionibacteriales</taxon>
        <taxon>Nocardioidaceae</taxon>
        <taxon>Nocardioides</taxon>
    </lineage>
</organism>
<evidence type="ECO:0000256" key="1">
    <source>
        <dbReference type="ARBA" id="ARBA00023015"/>
    </source>
</evidence>
<evidence type="ECO:0000313" key="7">
    <source>
        <dbReference type="Proteomes" id="UP000663791"/>
    </source>
</evidence>
<evidence type="ECO:0000313" key="6">
    <source>
        <dbReference type="EMBL" id="MBM9461203.1"/>
    </source>
</evidence>
<sequence length="255" mass="27394">MSDINGKRGVLQRAFDILGCFGGPDPDRSVADVCAMTGLPPATVHRMLATLSEHGAIDKVGRGRYRLGSRLWRLGHGVPDIRNLRDCARPALVDLHASTRLPVALASAEGDRLHLIDKIAGRSTTAVWQQLGTPRLAEHPAGLALLAWSEDQGVRIAQETHPRFSEFAWRQHIARIRQAGFAHSATGAEYTAPLVWGAAPVFGDRPDAQVCVMLGGRRGQHPPVALGRLAKTTAQDISAALRKLSSEPSLSGTHA</sequence>
<dbReference type="InterPro" id="IPR036390">
    <property type="entry name" value="WH_DNA-bd_sf"/>
</dbReference>
<keyword evidence="1" id="KW-0805">Transcription regulation</keyword>
<accession>A0A939BZD6</accession>
<dbReference type="Proteomes" id="UP000663791">
    <property type="component" value="Unassembled WGS sequence"/>
</dbReference>
<dbReference type="SUPFAM" id="SSF46785">
    <property type="entry name" value="Winged helix' DNA-binding domain"/>
    <property type="match status" value="1"/>
</dbReference>
<dbReference type="PANTHER" id="PTHR30136">
    <property type="entry name" value="HELIX-TURN-HELIX TRANSCRIPTIONAL REGULATOR, ICLR FAMILY"/>
    <property type="match status" value="1"/>
</dbReference>
<comment type="caution">
    <text evidence="6">The sequence shown here is derived from an EMBL/GenBank/DDBJ whole genome shotgun (WGS) entry which is preliminary data.</text>
</comment>
<feature type="domain" description="IclR-ED" evidence="5">
    <location>
        <begin position="70"/>
        <end position="243"/>
    </location>
</feature>
<dbReference type="InterPro" id="IPR014757">
    <property type="entry name" value="Tscrpt_reg_IclR_C"/>
</dbReference>
<evidence type="ECO:0000256" key="2">
    <source>
        <dbReference type="ARBA" id="ARBA00023125"/>
    </source>
</evidence>
<proteinExistence type="predicted"/>
<dbReference type="PROSITE" id="PS51077">
    <property type="entry name" value="HTH_ICLR"/>
    <property type="match status" value="1"/>
</dbReference>
<protein>
    <submittedName>
        <fullName evidence="6">Helix-turn-helix domain-containing protein</fullName>
    </submittedName>
</protein>
<dbReference type="InterPro" id="IPR029016">
    <property type="entry name" value="GAF-like_dom_sf"/>
</dbReference>
<evidence type="ECO:0000259" key="5">
    <source>
        <dbReference type="PROSITE" id="PS51078"/>
    </source>
</evidence>
<keyword evidence="7" id="KW-1185">Reference proteome</keyword>
<keyword evidence="3" id="KW-0804">Transcription</keyword>
<dbReference type="RefSeq" id="WP_205292519.1">
    <property type="nucleotide sequence ID" value="NZ_CP074406.1"/>
</dbReference>
<dbReference type="AlphaFoldDB" id="A0A939BZD6"/>
<dbReference type="Pfam" id="PF09339">
    <property type="entry name" value="HTH_IclR"/>
    <property type="match status" value="1"/>
</dbReference>
<dbReference type="EMBL" id="JAERTX010000014">
    <property type="protein sequence ID" value="MBM9461203.1"/>
    <property type="molecule type" value="Genomic_DNA"/>
</dbReference>
<dbReference type="GO" id="GO:0003677">
    <property type="term" value="F:DNA binding"/>
    <property type="evidence" value="ECO:0007669"/>
    <property type="project" value="UniProtKB-KW"/>
</dbReference>
<keyword evidence="2" id="KW-0238">DNA-binding</keyword>